<name>A0A1F7X5U1_9BACT</name>
<dbReference type="Pfam" id="PF05635">
    <property type="entry name" value="23S_rRNA_IVP"/>
    <property type="match status" value="1"/>
</dbReference>
<dbReference type="Proteomes" id="UP000176939">
    <property type="component" value="Unassembled WGS sequence"/>
</dbReference>
<dbReference type="InterPro" id="IPR036583">
    <property type="entry name" value="23S_rRNA_IVS_sf"/>
</dbReference>
<dbReference type="NCBIfam" id="TIGR02436">
    <property type="entry name" value="four helix bundle protein"/>
    <property type="match status" value="1"/>
</dbReference>
<dbReference type="PANTHER" id="PTHR38471">
    <property type="entry name" value="FOUR HELIX BUNDLE PROTEIN"/>
    <property type="match status" value="1"/>
</dbReference>
<evidence type="ECO:0000313" key="1">
    <source>
        <dbReference type="EMBL" id="OGM10432.1"/>
    </source>
</evidence>
<dbReference type="AlphaFoldDB" id="A0A1F7X5U1"/>
<gene>
    <name evidence="1" type="ORF">A2Z67_01650</name>
</gene>
<comment type="caution">
    <text evidence="1">The sequence shown here is derived from an EMBL/GenBank/DDBJ whole genome shotgun (WGS) entry which is preliminary data.</text>
</comment>
<accession>A0A1F7X5U1</accession>
<organism evidence="1 2">
    <name type="scientific">Candidatus Woesebacteria bacterium RBG_13_36_22</name>
    <dbReference type="NCBI Taxonomy" id="1802478"/>
    <lineage>
        <taxon>Bacteria</taxon>
        <taxon>Candidatus Woeseibacteriota</taxon>
    </lineage>
</organism>
<dbReference type="SUPFAM" id="SSF158446">
    <property type="entry name" value="IVS-encoded protein-like"/>
    <property type="match status" value="1"/>
</dbReference>
<proteinExistence type="predicted"/>
<dbReference type="Gene3D" id="1.20.1440.60">
    <property type="entry name" value="23S rRNA-intervening sequence"/>
    <property type="match status" value="1"/>
</dbReference>
<evidence type="ECO:0008006" key="3">
    <source>
        <dbReference type="Google" id="ProtNLM"/>
    </source>
</evidence>
<protein>
    <recommendedName>
        <fullName evidence="3">Four helix bundle protein</fullName>
    </recommendedName>
</protein>
<dbReference type="InterPro" id="IPR012657">
    <property type="entry name" value="23S_rRNA-intervening_sequence"/>
</dbReference>
<dbReference type="EMBL" id="MGFQ01000012">
    <property type="protein sequence ID" value="OGM10432.1"/>
    <property type="molecule type" value="Genomic_DNA"/>
</dbReference>
<reference evidence="1 2" key="1">
    <citation type="journal article" date="2016" name="Nat. Commun.">
        <title>Thousands of microbial genomes shed light on interconnected biogeochemical processes in an aquifer system.</title>
        <authorList>
            <person name="Anantharaman K."/>
            <person name="Brown C.T."/>
            <person name="Hug L.A."/>
            <person name="Sharon I."/>
            <person name="Castelle C.J."/>
            <person name="Probst A.J."/>
            <person name="Thomas B.C."/>
            <person name="Singh A."/>
            <person name="Wilkins M.J."/>
            <person name="Karaoz U."/>
            <person name="Brodie E.L."/>
            <person name="Williams K.H."/>
            <person name="Hubbard S.S."/>
            <person name="Banfield J.F."/>
        </authorList>
    </citation>
    <scope>NUCLEOTIDE SEQUENCE [LARGE SCALE GENOMIC DNA]</scope>
</reference>
<sequence length="121" mass="13867">MSKITKLDDLEIYSESIKLAKVVFDICKNSRLNREYSLCDQLKRAAISVSANIAEGFGRRTKADFSHFLSISISSSNEILALIDIIKVNFEDIEAKSIKDRYIVLGRRMYAFRRKLLNSNN</sequence>
<evidence type="ECO:0000313" key="2">
    <source>
        <dbReference type="Proteomes" id="UP000176939"/>
    </source>
</evidence>
<dbReference type="PANTHER" id="PTHR38471:SF2">
    <property type="entry name" value="FOUR HELIX BUNDLE PROTEIN"/>
    <property type="match status" value="1"/>
</dbReference>